<comment type="catalytic activity">
    <reaction evidence="1">
        <text>ATP + protein L-histidine = ADP + protein N-phospho-L-histidine.</text>
        <dbReference type="EC" id="2.7.13.3"/>
    </reaction>
</comment>
<feature type="coiled-coil region" evidence="6">
    <location>
        <begin position="272"/>
        <end position="299"/>
    </location>
</feature>
<dbReference type="InterPro" id="IPR001610">
    <property type="entry name" value="PAC"/>
</dbReference>
<organism evidence="9 10">
    <name type="scientific">Runella defluvii</name>
    <dbReference type="NCBI Taxonomy" id="370973"/>
    <lineage>
        <taxon>Bacteria</taxon>
        <taxon>Pseudomonadati</taxon>
        <taxon>Bacteroidota</taxon>
        <taxon>Cytophagia</taxon>
        <taxon>Cytophagales</taxon>
        <taxon>Spirosomataceae</taxon>
        <taxon>Runella</taxon>
    </lineage>
</organism>
<sequence length="665" mass="76341">MTVPYDNPLKTFQLDLIGSQVELLCRILPDLIYVIDLKINKLAFVSDRVTELLGYSLDDIHDMGDTFGPIMIIEDRANFSTQISEKFHNLQIGENVEFMMGFRHKNGDILTLRNRGTVLKKDEEGNNHYLILTAEDVTQSQLREQTIYKKQQHIEDTERALKFGSWAVSNYPANDKVYWSNGVFDITGLSVKDYPDSFVPFQTYSELIPTQERERVQAIAQAHLASKDPYYEIEHGMIDTNGQQKQVLLRTHAFFDEQSFSLIGTVSDITLTKRYEDELAKKIVELERQQAQMEEAESIFKFGSWEWQLGQQSFRWSEGMFHLLGIDSSTCPNHTVPEGFYNQFGHPSDIKAIDDFAAELLAGKNAINELNHRLVDKNGDLKYISIRAKSHFDEHGKVQKIVGVCIDVTQLEIYKRELERQLEAVNKSNRELEQFAYVASHDLQEPLRKIIAFGERLEKKYQESLGDDGRFLLGRMTNAAQRMNHLIEGLLTYSRASRQMESLQTVSLQEVIKQVLEDLELKVQEKQATVTIGDLPTVDAQPVQMRQLFQNLIDNALKFSKKDTKPSIEISAAEVSKNDIKYNPQLNSELHYYKFSVQDNGIGFAPEYNQRIFGIFQRLHGRSEYEGTGLGLAICRKIVETHQGYIEAEGQEEQGAEFVFYLPVK</sequence>
<evidence type="ECO:0000256" key="4">
    <source>
        <dbReference type="ARBA" id="ARBA00022679"/>
    </source>
</evidence>
<dbReference type="InterPro" id="IPR052162">
    <property type="entry name" value="Sensor_kinase/Photoreceptor"/>
</dbReference>
<dbReference type="EC" id="2.7.13.3" evidence="2"/>
<dbReference type="InterPro" id="IPR013655">
    <property type="entry name" value="PAS_fold_3"/>
</dbReference>
<feature type="coiled-coil region" evidence="6">
    <location>
        <begin position="408"/>
        <end position="435"/>
    </location>
</feature>
<dbReference type="Gene3D" id="3.30.565.10">
    <property type="entry name" value="Histidine kinase-like ATPase, C-terminal domain"/>
    <property type="match status" value="1"/>
</dbReference>
<dbReference type="SUPFAM" id="SSF55874">
    <property type="entry name" value="ATPase domain of HSP90 chaperone/DNA topoisomerase II/histidine kinase"/>
    <property type="match status" value="1"/>
</dbReference>
<dbReference type="Gene3D" id="3.30.450.20">
    <property type="entry name" value="PAS domain"/>
    <property type="match status" value="3"/>
</dbReference>
<evidence type="ECO:0000256" key="5">
    <source>
        <dbReference type="ARBA" id="ARBA00022777"/>
    </source>
</evidence>
<dbReference type="SUPFAM" id="SSF47384">
    <property type="entry name" value="Homodimeric domain of signal transducing histidine kinase"/>
    <property type="match status" value="1"/>
</dbReference>
<dbReference type="PROSITE" id="PS50113">
    <property type="entry name" value="PAC"/>
    <property type="match status" value="2"/>
</dbReference>
<evidence type="ECO:0000313" key="9">
    <source>
        <dbReference type="EMBL" id="MBB3839894.1"/>
    </source>
</evidence>
<protein>
    <recommendedName>
        <fullName evidence="2">histidine kinase</fullName>
        <ecNumber evidence="2">2.7.13.3</ecNumber>
    </recommendedName>
</protein>
<name>A0A7W6ERN2_9BACT</name>
<reference evidence="9 10" key="1">
    <citation type="submission" date="2020-08" db="EMBL/GenBank/DDBJ databases">
        <title>Genomic Encyclopedia of Type Strains, Phase IV (KMG-IV): sequencing the most valuable type-strain genomes for metagenomic binning, comparative biology and taxonomic classification.</title>
        <authorList>
            <person name="Goeker M."/>
        </authorList>
    </citation>
    <scope>NUCLEOTIDE SEQUENCE [LARGE SCALE GENOMIC DNA]</scope>
    <source>
        <strain evidence="9 10">DSM 17976</strain>
    </source>
</reference>
<proteinExistence type="predicted"/>
<feature type="domain" description="PAC" evidence="8">
    <location>
        <begin position="231"/>
        <end position="281"/>
    </location>
</feature>
<dbReference type="InterPro" id="IPR036890">
    <property type="entry name" value="HATPase_C_sf"/>
</dbReference>
<keyword evidence="4" id="KW-0808">Transferase</keyword>
<dbReference type="InterPro" id="IPR005467">
    <property type="entry name" value="His_kinase_dom"/>
</dbReference>
<dbReference type="InterPro" id="IPR003594">
    <property type="entry name" value="HATPase_dom"/>
</dbReference>
<keyword evidence="10" id="KW-1185">Reference proteome</keyword>
<dbReference type="RefSeq" id="WP_183976527.1">
    <property type="nucleotide sequence ID" value="NZ_JACIBY010000008.1"/>
</dbReference>
<dbReference type="SMART" id="SM00091">
    <property type="entry name" value="PAS"/>
    <property type="match status" value="2"/>
</dbReference>
<dbReference type="Proteomes" id="UP000541352">
    <property type="component" value="Unassembled WGS sequence"/>
</dbReference>
<evidence type="ECO:0000256" key="1">
    <source>
        <dbReference type="ARBA" id="ARBA00000085"/>
    </source>
</evidence>
<evidence type="ECO:0000256" key="6">
    <source>
        <dbReference type="SAM" id="Coils"/>
    </source>
</evidence>
<dbReference type="AlphaFoldDB" id="A0A7W6ERN2"/>
<keyword evidence="3" id="KW-0597">Phosphoprotein</keyword>
<evidence type="ECO:0000259" key="8">
    <source>
        <dbReference type="PROSITE" id="PS50113"/>
    </source>
</evidence>
<feature type="domain" description="PAC" evidence="8">
    <location>
        <begin position="368"/>
        <end position="420"/>
    </location>
</feature>
<keyword evidence="5 9" id="KW-0418">Kinase</keyword>
<dbReference type="FunFam" id="3.30.565.10:FF:000006">
    <property type="entry name" value="Sensor histidine kinase WalK"/>
    <property type="match status" value="1"/>
</dbReference>
<accession>A0A7W6ERN2</accession>
<dbReference type="PROSITE" id="PS50109">
    <property type="entry name" value="HIS_KIN"/>
    <property type="match status" value="1"/>
</dbReference>
<dbReference type="InterPro" id="IPR036097">
    <property type="entry name" value="HisK_dim/P_sf"/>
</dbReference>
<dbReference type="SMART" id="SM00387">
    <property type="entry name" value="HATPase_c"/>
    <property type="match status" value="1"/>
</dbReference>
<dbReference type="InterPro" id="IPR000700">
    <property type="entry name" value="PAS-assoc_C"/>
</dbReference>
<dbReference type="SMART" id="SM00388">
    <property type="entry name" value="HisKA"/>
    <property type="match status" value="1"/>
</dbReference>
<dbReference type="SMART" id="SM00086">
    <property type="entry name" value="PAC"/>
    <property type="match status" value="3"/>
</dbReference>
<dbReference type="EMBL" id="JACIBY010000008">
    <property type="protein sequence ID" value="MBB3839894.1"/>
    <property type="molecule type" value="Genomic_DNA"/>
</dbReference>
<dbReference type="InterPro" id="IPR000014">
    <property type="entry name" value="PAS"/>
</dbReference>
<evidence type="ECO:0000259" key="7">
    <source>
        <dbReference type="PROSITE" id="PS50109"/>
    </source>
</evidence>
<dbReference type="CDD" id="cd00130">
    <property type="entry name" value="PAS"/>
    <property type="match status" value="1"/>
</dbReference>
<comment type="caution">
    <text evidence="9">The sequence shown here is derived from an EMBL/GenBank/DDBJ whole genome shotgun (WGS) entry which is preliminary data.</text>
</comment>
<dbReference type="Pfam" id="PF02518">
    <property type="entry name" value="HATPase_c"/>
    <property type="match status" value="1"/>
</dbReference>
<dbReference type="InterPro" id="IPR035965">
    <property type="entry name" value="PAS-like_dom_sf"/>
</dbReference>
<evidence type="ECO:0000256" key="3">
    <source>
        <dbReference type="ARBA" id="ARBA00022553"/>
    </source>
</evidence>
<dbReference type="PRINTS" id="PR00344">
    <property type="entry name" value="BCTRLSENSOR"/>
</dbReference>
<feature type="domain" description="Histidine kinase" evidence="7">
    <location>
        <begin position="438"/>
        <end position="665"/>
    </location>
</feature>
<evidence type="ECO:0000313" key="10">
    <source>
        <dbReference type="Proteomes" id="UP000541352"/>
    </source>
</evidence>
<dbReference type="Gene3D" id="1.10.287.130">
    <property type="match status" value="1"/>
</dbReference>
<dbReference type="CDD" id="cd00082">
    <property type="entry name" value="HisKA"/>
    <property type="match status" value="1"/>
</dbReference>
<dbReference type="GO" id="GO:0000155">
    <property type="term" value="F:phosphorelay sensor kinase activity"/>
    <property type="evidence" value="ECO:0007669"/>
    <property type="project" value="InterPro"/>
</dbReference>
<dbReference type="Pfam" id="PF00512">
    <property type="entry name" value="HisKA"/>
    <property type="match status" value="1"/>
</dbReference>
<evidence type="ECO:0000256" key="2">
    <source>
        <dbReference type="ARBA" id="ARBA00012438"/>
    </source>
</evidence>
<dbReference type="InterPro" id="IPR004358">
    <property type="entry name" value="Sig_transdc_His_kin-like_C"/>
</dbReference>
<keyword evidence="6" id="KW-0175">Coiled coil</keyword>
<dbReference type="SUPFAM" id="SSF55785">
    <property type="entry name" value="PYP-like sensor domain (PAS domain)"/>
    <property type="match status" value="3"/>
</dbReference>
<dbReference type="PANTHER" id="PTHR43304">
    <property type="entry name" value="PHYTOCHROME-LIKE PROTEIN CPH1"/>
    <property type="match status" value="1"/>
</dbReference>
<dbReference type="InterPro" id="IPR003661">
    <property type="entry name" value="HisK_dim/P_dom"/>
</dbReference>
<gene>
    <name evidence="9" type="ORF">FHS57_003905</name>
</gene>
<dbReference type="PANTHER" id="PTHR43304:SF1">
    <property type="entry name" value="PAC DOMAIN-CONTAINING PROTEIN"/>
    <property type="match status" value="1"/>
</dbReference>
<dbReference type="Pfam" id="PF08447">
    <property type="entry name" value="PAS_3"/>
    <property type="match status" value="3"/>
</dbReference>
<dbReference type="Gene3D" id="2.10.70.100">
    <property type="match status" value="1"/>
</dbReference>